<keyword evidence="8" id="KW-0597">Phosphoprotein</keyword>
<comment type="catalytic activity">
    <reaction evidence="1">
        <text>ATP + protein L-histidine = ADP + protein N-phospho-L-histidine.</text>
        <dbReference type="EC" id="2.7.13.3"/>
    </reaction>
</comment>
<evidence type="ECO:0000256" key="16">
    <source>
        <dbReference type="ARBA" id="ARBA00023014"/>
    </source>
</evidence>
<evidence type="ECO:0000256" key="3">
    <source>
        <dbReference type="ARBA" id="ARBA00004496"/>
    </source>
</evidence>
<accession>A0A3Q9HQ83</accession>
<dbReference type="SMART" id="SM00387">
    <property type="entry name" value="HATPase_c"/>
    <property type="match status" value="1"/>
</dbReference>
<dbReference type="GO" id="GO:0051539">
    <property type="term" value="F:4 iron, 4 sulfur cluster binding"/>
    <property type="evidence" value="ECO:0007669"/>
    <property type="project" value="UniProtKB-KW"/>
</dbReference>
<evidence type="ECO:0000256" key="4">
    <source>
        <dbReference type="ARBA" id="ARBA00012438"/>
    </source>
</evidence>
<dbReference type="PRINTS" id="PR00344">
    <property type="entry name" value="BCTRLSENSOR"/>
</dbReference>
<evidence type="ECO:0000256" key="17">
    <source>
        <dbReference type="ARBA" id="ARBA00024827"/>
    </source>
</evidence>
<keyword evidence="21" id="KW-1185">Reference proteome</keyword>
<evidence type="ECO:0000256" key="14">
    <source>
        <dbReference type="ARBA" id="ARBA00023004"/>
    </source>
</evidence>
<feature type="domain" description="Histidine kinase" evidence="19">
    <location>
        <begin position="123"/>
        <end position="211"/>
    </location>
</feature>
<keyword evidence="16" id="KW-0411">Iron-sulfur</keyword>
<dbReference type="PANTHER" id="PTHR24421">
    <property type="entry name" value="NITRATE/NITRITE SENSOR PROTEIN NARX-RELATED"/>
    <property type="match status" value="1"/>
</dbReference>
<evidence type="ECO:0000256" key="1">
    <source>
        <dbReference type="ARBA" id="ARBA00000085"/>
    </source>
</evidence>
<keyword evidence="7" id="KW-0963">Cytoplasm</keyword>
<dbReference type="GO" id="GO:0005524">
    <property type="term" value="F:ATP binding"/>
    <property type="evidence" value="ECO:0007669"/>
    <property type="project" value="UniProtKB-KW"/>
</dbReference>
<dbReference type="InterPro" id="IPR005467">
    <property type="entry name" value="His_kinase_dom"/>
</dbReference>
<dbReference type="InterPro" id="IPR036890">
    <property type="entry name" value="HATPase_C_sf"/>
</dbReference>
<evidence type="ECO:0000256" key="12">
    <source>
        <dbReference type="ARBA" id="ARBA00022777"/>
    </source>
</evidence>
<dbReference type="InterPro" id="IPR004358">
    <property type="entry name" value="Sig_transdc_His_kin-like_C"/>
</dbReference>
<dbReference type="AlphaFoldDB" id="A0A3Q9HQ83"/>
<evidence type="ECO:0000256" key="6">
    <source>
        <dbReference type="ARBA" id="ARBA00022485"/>
    </source>
</evidence>
<keyword evidence="15" id="KW-0902">Two-component regulatory system</keyword>
<evidence type="ECO:0000313" key="20">
    <source>
        <dbReference type="EMBL" id="AZR73105.1"/>
    </source>
</evidence>
<gene>
    <name evidence="20" type="ORF">BBF96_06730</name>
</gene>
<evidence type="ECO:0000256" key="9">
    <source>
        <dbReference type="ARBA" id="ARBA00022679"/>
    </source>
</evidence>
<name>A0A3Q9HQ83_9FIRM</name>
<evidence type="ECO:0000259" key="19">
    <source>
        <dbReference type="PROSITE" id="PS50109"/>
    </source>
</evidence>
<dbReference type="KEGG" id="aft:BBF96_06730"/>
<dbReference type="GO" id="GO:0005737">
    <property type="term" value="C:cytoplasm"/>
    <property type="evidence" value="ECO:0007669"/>
    <property type="project" value="UniProtKB-SubCell"/>
</dbReference>
<evidence type="ECO:0000256" key="13">
    <source>
        <dbReference type="ARBA" id="ARBA00022840"/>
    </source>
</evidence>
<evidence type="ECO:0000256" key="5">
    <source>
        <dbReference type="ARBA" id="ARBA00017322"/>
    </source>
</evidence>
<dbReference type="GO" id="GO:0016020">
    <property type="term" value="C:membrane"/>
    <property type="evidence" value="ECO:0007669"/>
    <property type="project" value="InterPro"/>
</dbReference>
<dbReference type="Pfam" id="PF02518">
    <property type="entry name" value="HATPase_c"/>
    <property type="match status" value="1"/>
</dbReference>
<evidence type="ECO:0000256" key="18">
    <source>
        <dbReference type="ARBA" id="ARBA00030800"/>
    </source>
</evidence>
<keyword evidence="14" id="KW-0408">Iron</keyword>
<dbReference type="GO" id="GO:0046983">
    <property type="term" value="F:protein dimerization activity"/>
    <property type="evidence" value="ECO:0007669"/>
    <property type="project" value="InterPro"/>
</dbReference>
<protein>
    <recommendedName>
        <fullName evidence="5">Oxygen sensor histidine kinase NreB</fullName>
        <ecNumber evidence="4">2.7.13.3</ecNumber>
    </recommendedName>
    <alternativeName>
        <fullName evidence="18">Nitrogen regulation protein B</fullName>
    </alternativeName>
</protein>
<evidence type="ECO:0000256" key="11">
    <source>
        <dbReference type="ARBA" id="ARBA00022741"/>
    </source>
</evidence>
<evidence type="ECO:0000256" key="10">
    <source>
        <dbReference type="ARBA" id="ARBA00022723"/>
    </source>
</evidence>
<keyword evidence="10" id="KW-0479">Metal-binding</keyword>
<dbReference type="Pfam" id="PF07730">
    <property type="entry name" value="HisKA_3"/>
    <property type="match status" value="1"/>
</dbReference>
<evidence type="ECO:0000313" key="21">
    <source>
        <dbReference type="Proteomes" id="UP000267250"/>
    </source>
</evidence>
<evidence type="ECO:0000256" key="8">
    <source>
        <dbReference type="ARBA" id="ARBA00022553"/>
    </source>
</evidence>
<dbReference type="SUPFAM" id="SSF55874">
    <property type="entry name" value="ATPase domain of HSP90 chaperone/DNA topoisomerase II/histidine kinase"/>
    <property type="match status" value="1"/>
</dbReference>
<dbReference type="InterPro" id="IPR003594">
    <property type="entry name" value="HATPase_dom"/>
</dbReference>
<dbReference type="PANTHER" id="PTHR24421:SF10">
    <property type="entry name" value="NITRATE_NITRITE SENSOR PROTEIN NARQ"/>
    <property type="match status" value="1"/>
</dbReference>
<comment type="cofactor">
    <cofactor evidence="2">
        <name>[4Fe-4S] cluster</name>
        <dbReference type="ChEBI" id="CHEBI:49883"/>
    </cofactor>
</comment>
<organism evidence="20 21">
    <name type="scientific">Anoxybacter fermentans</name>
    <dbReference type="NCBI Taxonomy" id="1323375"/>
    <lineage>
        <taxon>Bacteria</taxon>
        <taxon>Bacillati</taxon>
        <taxon>Bacillota</taxon>
        <taxon>Clostridia</taxon>
        <taxon>Halanaerobiales</taxon>
        <taxon>Anoxybacter</taxon>
    </lineage>
</organism>
<evidence type="ECO:0000256" key="2">
    <source>
        <dbReference type="ARBA" id="ARBA00001966"/>
    </source>
</evidence>
<dbReference type="InterPro" id="IPR050482">
    <property type="entry name" value="Sensor_HK_TwoCompSys"/>
</dbReference>
<comment type="function">
    <text evidence="17">Member of the two-component regulatory system NreB/NreC involved in the control of dissimilatory nitrate/nitrite reduction in response to oxygen. NreB functions as a direct oxygen sensor histidine kinase which is autophosphorylated, in the absence of oxygen, probably at the conserved histidine residue, and transfers its phosphate group probably to a conserved aspartate residue of NreC. NreB/NreC activates the expression of the nitrate (narGHJI) and nitrite (nir) reductase operons, as well as the putative nitrate transporter gene narT.</text>
</comment>
<comment type="subcellular location">
    <subcellularLocation>
        <location evidence="3">Cytoplasm</location>
    </subcellularLocation>
</comment>
<dbReference type="EC" id="2.7.13.3" evidence="4"/>
<evidence type="ECO:0000256" key="7">
    <source>
        <dbReference type="ARBA" id="ARBA00022490"/>
    </source>
</evidence>
<dbReference type="EMBL" id="CP016379">
    <property type="protein sequence ID" value="AZR73105.1"/>
    <property type="molecule type" value="Genomic_DNA"/>
</dbReference>
<evidence type="ECO:0000256" key="15">
    <source>
        <dbReference type="ARBA" id="ARBA00023012"/>
    </source>
</evidence>
<keyword evidence="6" id="KW-0004">4Fe-4S</keyword>
<dbReference type="Gene3D" id="3.30.565.10">
    <property type="entry name" value="Histidine kinase-like ATPase, C-terminal domain"/>
    <property type="match status" value="1"/>
</dbReference>
<dbReference type="GO" id="GO:0000155">
    <property type="term" value="F:phosphorelay sensor kinase activity"/>
    <property type="evidence" value="ECO:0007669"/>
    <property type="project" value="InterPro"/>
</dbReference>
<proteinExistence type="predicted"/>
<reference evidence="20 21" key="1">
    <citation type="submission" date="2016-07" db="EMBL/GenBank/DDBJ databases">
        <title>Genome and transcriptome analysis of iron-reducing fermentative bacteria Anoxybacter fermentans.</title>
        <authorList>
            <person name="Zeng X."/>
            <person name="Shao Z."/>
        </authorList>
    </citation>
    <scope>NUCLEOTIDE SEQUENCE [LARGE SCALE GENOMIC DNA]</scope>
    <source>
        <strain evidence="20 21">DY22613</strain>
    </source>
</reference>
<dbReference type="Proteomes" id="UP000267250">
    <property type="component" value="Chromosome"/>
</dbReference>
<keyword evidence="9" id="KW-0808">Transferase</keyword>
<dbReference type="CDD" id="cd16917">
    <property type="entry name" value="HATPase_UhpB-NarQ-NarX-like"/>
    <property type="match status" value="1"/>
</dbReference>
<keyword evidence="12" id="KW-0418">Kinase</keyword>
<dbReference type="GO" id="GO:0046872">
    <property type="term" value="F:metal ion binding"/>
    <property type="evidence" value="ECO:0007669"/>
    <property type="project" value="UniProtKB-KW"/>
</dbReference>
<dbReference type="InterPro" id="IPR011712">
    <property type="entry name" value="Sig_transdc_His_kin_sub3_dim/P"/>
</dbReference>
<dbReference type="Gene3D" id="1.20.5.1930">
    <property type="match status" value="1"/>
</dbReference>
<keyword evidence="13" id="KW-0067">ATP-binding</keyword>
<dbReference type="RefSeq" id="WP_164730938.1">
    <property type="nucleotide sequence ID" value="NZ_CP016379.1"/>
</dbReference>
<sequence length="215" mass="24705">MPKNKKKDTIFTYKDNSEDLAKDLHDGICQQLVTILWDLENLKEIDEKEKFLNAINQIGDQLRRVINDLQQIIYGVCPVLIDKFGFLEGIEIWAKNQLESRNIQFHLIHDCEQIFLSRFVTGQVFRIIQEGINNILRHAEAQNVILTINKKDGKFIFKLKDDGRGFDPESVETGLGLKNMRERVAIIEGDLEIISQIGEGTTLVIQVPDKGDDNR</sequence>
<keyword evidence="11" id="KW-0547">Nucleotide-binding</keyword>
<dbReference type="PROSITE" id="PS50109">
    <property type="entry name" value="HIS_KIN"/>
    <property type="match status" value="1"/>
</dbReference>